<dbReference type="OrthoDB" id="840167at2"/>
<evidence type="ECO:0000313" key="1">
    <source>
        <dbReference type="EMBL" id="SMG13142.1"/>
    </source>
</evidence>
<dbReference type="AlphaFoldDB" id="A0A1X7IFW4"/>
<sequence length="70" mass="8343">MENKEKYYKALIENDGQLNEIDLGEKMGFNEDETNEIIVQLLSEHKIEYRENKACNYSTMKRGRKKNNSR</sequence>
<keyword evidence="2" id="KW-1185">Reference proteome</keyword>
<dbReference type="Proteomes" id="UP000192980">
    <property type="component" value="Unassembled WGS sequence"/>
</dbReference>
<accession>A0A1X7IFW4</accession>
<organism evidence="1 2">
    <name type="scientific">Sphingobacterium psychroaquaticum</name>
    <dbReference type="NCBI Taxonomy" id="561061"/>
    <lineage>
        <taxon>Bacteria</taxon>
        <taxon>Pseudomonadati</taxon>
        <taxon>Bacteroidota</taxon>
        <taxon>Sphingobacteriia</taxon>
        <taxon>Sphingobacteriales</taxon>
        <taxon>Sphingobacteriaceae</taxon>
        <taxon>Sphingobacterium</taxon>
    </lineage>
</organism>
<protein>
    <submittedName>
        <fullName evidence="1">Uncharacterized protein</fullName>
    </submittedName>
</protein>
<dbReference type="RefSeq" id="WP_085471592.1">
    <property type="nucleotide sequence ID" value="NZ_CP038029.1"/>
</dbReference>
<dbReference type="EMBL" id="FXAU01000001">
    <property type="protein sequence ID" value="SMG13142.1"/>
    <property type="molecule type" value="Genomic_DNA"/>
</dbReference>
<name>A0A1X7IFW4_9SPHI</name>
<evidence type="ECO:0000313" key="2">
    <source>
        <dbReference type="Proteomes" id="UP000192980"/>
    </source>
</evidence>
<proteinExistence type="predicted"/>
<gene>
    <name evidence="1" type="ORF">SAMN05660862_0741</name>
</gene>
<reference evidence="1 2" key="1">
    <citation type="submission" date="2017-04" db="EMBL/GenBank/DDBJ databases">
        <authorList>
            <person name="Afonso C.L."/>
            <person name="Miller P.J."/>
            <person name="Scott M.A."/>
            <person name="Spackman E."/>
            <person name="Goraichik I."/>
            <person name="Dimitrov K.M."/>
            <person name="Suarez D.L."/>
            <person name="Swayne D.E."/>
        </authorList>
    </citation>
    <scope>NUCLEOTIDE SEQUENCE [LARGE SCALE GENOMIC DNA]</scope>
    <source>
        <strain evidence="1 2">DSM 22418</strain>
    </source>
</reference>